<dbReference type="PANTHER" id="PTHR24300">
    <property type="entry name" value="CYTOCHROME P450 508A4-RELATED"/>
    <property type="match status" value="1"/>
</dbReference>
<evidence type="ECO:0000256" key="3">
    <source>
        <dbReference type="ARBA" id="ARBA00023004"/>
    </source>
</evidence>
<dbReference type="InterPro" id="IPR001128">
    <property type="entry name" value="Cyt_P450"/>
</dbReference>
<reference evidence="5 6" key="1">
    <citation type="journal article" date="2020" name="Cell">
        <title>Large-Scale Comparative Analyses of Tick Genomes Elucidate Their Genetic Diversity and Vector Capacities.</title>
        <authorList>
            <consortium name="Tick Genome and Microbiome Consortium (TIGMIC)"/>
            <person name="Jia N."/>
            <person name="Wang J."/>
            <person name="Shi W."/>
            <person name="Du L."/>
            <person name="Sun Y."/>
            <person name="Zhan W."/>
            <person name="Jiang J.F."/>
            <person name="Wang Q."/>
            <person name="Zhang B."/>
            <person name="Ji P."/>
            <person name="Bell-Sakyi L."/>
            <person name="Cui X.M."/>
            <person name="Yuan T.T."/>
            <person name="Jiang B.G."/>
            <person name="Yang W.F."/>
            <person name="Lam T.T."/>
            <person name="Chang Q.C."/>
            <person name="Ding S.J."/>
            <person name="Wang X.J."/>
            <person name="Zhu J.G."/>
            <person name="Ruan X.D."/>
            <person name="Zhao L."/>
            <person name="Wei J.T."/>
            <person name="Ye R.Z."/>
            <person name="Que T.C."/>
            <person name="Du C.H."/>
            <person name="Zhou Y.H."/>
            <person name="Cheng J.X."/>
            <person name="Dai P.F."/>
            <person name="Guo W.B."/>
            <person name="Han X.H."/>
            <person name="Huang E.J."/>
            <person name="Li L.F."/>
            <person name="Wei W."/>
            <person name="Gao Y.C."/>
            <person name="Liu J.Z."/>
            <person name="Shao H.Z."/>
            <person name="Wang X."/>
            <person name="Wang C.C."/>
            <person name="Yang T.C."/>
            <person name="Huo Q.B."/>
            <person name="Li W."/>
            <person name="Chen H.Y."/>
            <person name="Chen S.E."/>
            <person name="Zhou L.G."/>
            <person name="Ni X.B."/>
            <person name="Tian J.H."/>
            <person name="Sheng Y."/>
            <person name="Liu T."/>
            <person name="Pan Y.S."/>
            <person name="Xia L.Y."/>
            <person name="Li J."/>
            <person name="Zhao F."/>
            <person name="Cao W.C."/>
        </authorList>
    </citation>
    <scope>NUCLEOTIDE SEQUENCE [LARGE SCALE GENOMIC DNA]</scope>
    <source>
        <strain evidence="5">HaeL-2018</strain>
    </source>
</reference>
<evidence type="ECO:0000313" key="5">
    <source>
        <dbReference type="EMBL" id="KAH9379899.1"/>
    </source>
</evidence>
<dbReference type="Proteomes" id="UP000821853">
    <property type="component" value="Chromosome 8"/>
</dbReference>
<name>A0A9J6GXD5_HAELO</name>
<organism evidence="5 6">
    <name type="scientific">Haemaphysalis longicornis</name>
    <name type="common">Bush tick</name>
    <dbReference type="NCBI Taxonomy" id="44386"/>
    <lineage>
        <taxon>Eukaryota</taxon>
        <taxon>Metazoa</taxon>
        <taxon>Ecdysozoa</taxon>
        <taxon>Arthropoda</taxon>
        <taxon>Chelicerata</taxon>
        <taxon>Arachnida</taxon>
        <taxon>Acari</taxon>
        <taxon>Parasitiformes</taxon>
        <taxon>Ixodida</taxon>
        <taxon>Ixodoidea</taxon>
        <taxon>Ixodidae</taxon>
        <taxon>Haemaphysalinae</taxon>
        <taxon>Haemaphysalis</taxon>
    </lineage>
</organism>
<gene>
    <name evidence="5" type="ORF">HPB48_001005</name>
</gene>
<accession>A0A9J6GXD5</accession>
<evidence type="ECO:0008006" key="7">
    <source>
        <dbReference type="Google" id="ProtNLM"/>
    </source>
</evidence>
<dbReference type="GO" id="GO:0005737">
    <property type="term" value="C:cytoplasm"/>
    <property type="evidence" value="ECO:0007669"/>
    <property type="project" value="TreeGrafter"/>
</dbReference>
<dbReference type="GO" id="GO:0006805">
    <property type="term" value="P:xenobiotic metabolic process"/>
    <property type="evidence" value="ECO:0007669"/>
    <property type="project" value="TreeGrafter"/>
</dbReference>
<dbReference type="GO" id="GO:0006082">
    <property type="term" value="P:organic acid metabolic process"/>
    <property type="evidence" value="ECO:0007669"/>
    <property type="project" value="TreeGrafter"/>
</dbReference>
<keyword evidence="2" id="KW-0479">Metal-binding</keyword>
<evidence type="ECO:0000313" key="6">
    <source>
        <dbReference type="Proteomes" id="UP000821853"/>
    </source>
</evidence>
<keyword evidence="4" id="KW-0503">Monooxygenase</keyword>
<dbReference type="GO" id="GO:0016712">
    <property type="term" value="F:oxidoreductase activity, acting on paired donors, with incorporation or reduction of molecular oxygen, reduced flavin or flavoprotein as one donor, and incorporation of one atom of oxygen"/>
    <property type="evidence" value="ECO:0007669"/>
    <property type="project" value="TreeGrafter"/>
</dbReference>
<sequence length="94" mass="11192">MNKIYFTDTNLIGNILALFGAGVNNVKKTMQWLLLICADNRDTIQRRICEEIDRVIGQDRFPQWEDMRQMPFTIATIWETYRWRTPGVFPLPRE</sequence>
<dbReference type="EMBL" id="JABSTR010000010">
    <property type="protein sequence ID" value="KAH9379899.1"/>
    <property type="molecule type" value="Genomic_DNA"/>
</dbReference>
<dbReference type="InterPro" id="IPR036396">
    <property type="entry name" value="Cyt_P450_sf"/>
</dbReference>
<dbReference type="PANTHER" id="PTHR24300:SF375">
    <property type="entry name" value="CYTOCHROME P450 FAMILY"/>
    <property type="match status" value="1"/>
</dbReference>
<dbReference type="GO" id="GO:0005506">
    <property type="term" value="F:iron ion binding"/>
    <property type="evidence" value="ECO:0007669"/>
    <property type="project" value="InterPro"/>
</dbReference>
<evidence type="ECO:0000256" key="1">
    <source>
        <dbReference type="ARBA" id="ARBA00010617"/>
    </source>
</evidence>
<keyword evidence="4" id="KW-0560">Oxidoreductase</keyword>
<evidence type="ECO:0000256" key="4">
    <source>
        <dbReference type="ARBA" id="ARBA00023033"/>
    </source>
</evidence>
<evidence type="ECO:0000256" key="2">
    <source>
        <dbReference type="ARBA" id="ARBA00022723"/>
    </source>
</evidence>
<dbReference type="Pfam" id="PF00067">
    <property type="entry name" value="p450"/>
    <property type="match status" value="1"/>
</dbReference>
<dbReference type="OrthoDB" id="6415694at2759"/>
<protein>
    <recommendedName>
        <fullName evidence="7">Cytochrome P450</fullName>
    </recommendedName>
</protein>
<dbReference type="VEuPathDB" id="VectorBase:HLOH_061615"/>
<comment type="similarity">
    <text evidence="1">Belongs to the cytochrome P450 family.</text>
</comment>
<dbReference type="GO" id="GO:0020037">
    <property type="term" value="F:heme binding"/>
    <property type="evidence" value="ECO:0007669"/>
    <property type="project" value="InterPro"/>
</dbReference>
<dbReference type="OMA" id="ICADNRD"/>
<dbReference type="SUPFAM" id="SSF48264">
    <property type="entry name" value="Cytochrome P450"/>
    <property type="match status" value="1"/>
</dbReference>
<keyword evidence="6" id="KW-1185">Reference proteome</keyword>
<dbReference type="AlphaFoldDB" id="A0A9J6GXD5"/>
<dbReference type="Gene3D" id="1.10.630.10">
    <property type="entry name" value="Cytochrome P450"/>
    <property type="match status" value="1"/>
</dbReference>
<proteinExistence type="inferred from homology"/>
<comment type="caution">
    <text evidence="5">The sequence shown here is derived from an EMBL/GenBank/DDBJ whole genome shotgun (WGS) entry which is preliminary data.</text>
</comment>
<keyword evidence="3" id="KW-0408">Iron</keyword>
<dbReference type="InterPro" id="IPR050182">
    <property type="entry name" value="Cytochrome_P450_fam2"/>
</dbReference>